<evidence type="ECO:0000313" key="2">
    <source>
        <dbReference type="Proteomes" id="UP000886520"/>
    </source>
</evidence>
<dbReference type="AlphaFoldDB" id="A0A9D4Z4R9"/>
<comment type="caution">
    <text evidence="1">The sequence shown here is derived from an EMBL/GenBank/DDBJ whole genome shotgun (WGS) entry which is preliminary data.</text>
</comment>
<dbReference type="EMBL" id="JABFUD020000024">
    <property type="protein sequence ID" value="KAI5060502.1"/>
    <property type="molecule type" value="Genomic_DNA"/>
</dbReference>
<evidence type="ECO:0000313" key="1">
    <source>
        <dbReference type="EMBL" id="KAI5060502.1"/>
    </source>
</evidence>
<gene>
    <name evidence="1" type="ORF">GOP47_0024922</name>
</gene>
<proteinExistence type="predicted"/>
<accession>A0A9D4Z4R9</accession>
<keyword evidence="2" id="KW-1185">Reference proteome</keyword>
<dbReference type="Proteomes" id="UP000886520">
    <property type="component" value="Chromosome 24"/>
</dbReference>
<reference evidence="1" key="1">
    <citation type="submission" date="2021-01" db="EMBL/GenBank/DDBJ databases">
        <title>Adiantum capillus-veneris genome.</title>
        <authorList>
            <person name="Fang Y."/>
            <person name="Liao Q."/>
        </authorList>
    </citation>
    <scope>NUCLEOTIDE SEQUENCE</scope>
    <source>
        <strain evidence="1">H3</strain>
        <tissue evidence="1">Leaf</tissue>
    </source>
</reference>
<sequence length="107" mass="11419">MECGKPGDRCPTVAQGIHRRHAQHGYFESSGYVGSKFSSAGALGEETLHANQAAIKNKAAASHWAAAGTQCKVYPFNNHLQSASSWIGPQDMQLLISQACQESTSTL</sequence>
<organism evidence="1 2">
    <name type="scientific">Adiantum capillus-veneris</name>
    <name type="common">Maidenhair fern</name>
    <dbReference type="NCBI Taxonomy" id="13818"/>
    <lineage>
        <taxon>Eukaryota</taxon>
        <taxon>Viridiplantae</taxon>
        <taxon>Streptophyta</taxon>
        <taxon>Embryophyta</taxon>
        <taxon>Tracheophyta</taxon>
        <taxon>Polypodiopsida</taxon>
        <taxon>Polypodiidae</taxon>
        <taxon>Polypodiales</taxon>
        <taxon>Pteridineae</taxon>
        <taxon>Pteridaceae</taxon>
        <taxon>Vittarioideae</taxon>
        <taxon>Adiantum</taxon>
    </lineage>
</organism>
<name>A0A9D4Z4R9_ADICA</name>
<protein>
    <submittedName>
        <fullName evidence="1">Uncharacterized protein</fullName>
    </submittedName>
</protein>